<accession>A0AAV7U8V7</accession>
<feature type="region of interest" description="Disordered" evidence="1">
    <location>
        <begin position="71"/>
        <end position="105"/>
    </location>
</feature>
<feature type="region of interest" description="Disordered" evidence="1">
    <location>
        <begin position="1"/>
        <end position="31"/>
    </location>
</feature>
<comment type="caution">
    <text evidence="2">The sequence shown here is derived from an EMBL/GenBank/DDBJ whole genome shotgun (WGS) entry which is preliminary data.</text>
</comment>
<reference evidence="2" key="1">
    <citation type="journal article" date="2022" name="bioRxiv">
        <title>Sequencing and chromosome-scale assembly of the giantPleurodeles waltlgenome.</title>
        <authorList>
            <person name="Brown T."/>
            <person name="Elewa A."/>
            <person name="Iarovenko S."/>
            <person name="Subramanian E."/>
            <person name="Araus A.J."/>
            <person name="Petzold A."/>
            <person name="Susuki M."/>
            <person name="Suzuki K.-i.T."/>
            <person name="Hayashi T."/>
            <person name="Toyoda A."/>
            <person name="Oliveira C."/>
            <person name="Osipova E."/>
            <person name="Leigh N.D."/>
            <person name="Simon A."/>
            <person name="Yun M.H."/>
        </authorList>
    </citation>
    <scope>NUCLEOTIDE SEQUENCE</scope>
    <source>
        <strain evidence="2">20211129_DDA</strain>
        <tissue evidence="2">Liver</tissue>
    </source>
</reference>
<evidence type="ECO:0000313" key="3">
    <source>
        <dbReference type="Proteomes" id="UP001066276"/>
    </source>
</evidence>
<dbReference type="EMBL" id="JANPWB010000005">
    <property type="protein sequence ID" value="KAJ1185455.1"/>
    <property type="molecule type" value="Genomic_DNA"/>
</dbReference>
<dbReference type="Proteomes" id="UP001066276">
    <property type="component" value="Chromosome 3_1"/>
</dbReference>
<name>A0AAV7U8V7_PLEWA</name>
<gene>
    <name evidence="2" type="ORF">NDU88_002247</name>
</gene>
<evidence type="ECO:0000256" key="1">
    <source>
        <dbReference type="SAM" id="MobiDB-lite"/>
    </source>
</evidence>
<dbReference type="AlphaFoldDB" id="A0AAV7U8V7"/>
<organism evidence="2 3">
    <name type="scientific">Pleurodeles waltl</name>
    <name type="common">Iberian ribbed newt</name>
    <dbReference type="NCBI Taxonomy" id="8319"/>
    <lineage>
        <taxon>Eukaryota</taxon>
        <taxon>Metazoa</taxon>
        <taxon>Chordata</taxon>
        <taxon>Craniata</taxon>
        <taxon>Vertebrata</taxon>
        <taxon>Euteleostomi</taxon>
        <taxon>Amphibia</taxon>
        <taxon>Batrachia</taxon>
        <taxon>Caudata</taxon>
        <taxon>Salamandroidea</taxon>
        <taxon>Salamandridae</taxon>
        <taxon>Pleurodelinae</taxon>
        <taxon>Pleurodeles</taxon>
    </lineage>
</organism>
<protein>
    <submittedName>
        <fullName evidence="2">Uncharacterized protein</fullName>
    </submittedName>
</protein>
<proteinExistence type="predicted"/>
<evidence type="ECO:0000313" key="2">
    <source>
        <dbReference type="EMBL" id="KAJ1185455.1"/>
    </source>
</evidence>
<keyword evidence="3" id="KW-1185">Reference proteome</keyword>
<feature type="compositionally biased region" description="Basic residues" evidence="1">
    <location>
        <begin position="76"/>
        <end position="85"/>
    </location>
</feature>
<sequence length="105" mass="11024">MVAHIGCSGEETAARSLDGGRGASPRVKDVSGAEQEVAGLGQRRCPGLSCRETPVPVGPAGPCCKDFGQWAQHQRSVPHRGRRRTKAGDPLTSDGTLSRPIGESY</sequence>